<feature type="repeat" description="WD" evidence="3">
    <location>
        <begin position="441"/>
        <end position="474"/>
    </location>
</feature>
<sequence>MFLVRRPDSHVPKGCIASVTRDGDALTSIDVDIYENELRFATPASDAIHNTFVIDRQILQLVQTQLRRRCHLESHVALERPRIPADPMRKRHFPLPLRERAPAFARLRSRIARHRRIRTDLGYGAFLSYSGERDRRWLPHLQRAIEKQSRPWYRPPRIRVFLDASGVSIGPRLQGKIEAGLARSDWLVVMASPESKASVWVDREIEWWLKHRTVDTILLVVTAGQLVWDEQRGDWDRELSTALPTRLSGRFEHQPVWKSAALHRPEDGADLVPDVDNIALGIASVVRGVPEDDLKSEGVRDTRRNLRTARITAAVLSLLLLLLLITTTVSVIALLARAEAARQRDHAVAQQLISQSSFLATRDPFGARLKALAAWRIDPTPESYLAVLNAAAASESGLLAHTWPVRSVAFSPDGETIASGGDDGMVRLWDAATQRQIGAPFIGHNRGVTSVAFGPGGRTLVSSSFDGTVRLWNVAGHTQIGDAFQANAGFIDSVAYSPDGKTLVTGGSGDSGAVRLWDTATHRQIGAPLGDKTYNTEVAFSPDGKTFATGTDDTLQLWNTHSRTPTGKALTANGYGISSVSFSRDGRIIAAADGDGSVRLWNTTTRAPVGEPFTTSAGRVESVAFSPDATMFAAAYYDGSVRLWDIARHVPRGAPFTGHTSSVRAVAFSPDGSTLATASDDTTVRLWDVRTLRQTGTWDTGEQGAVALSPHGQTLAVAGDGAVRFWNVAARRRIGDPLDPSAVNTDAALSFSPDGTVLATSFHSVDHHVQLWDVTTHHRIGTSLAGPTRFLGALAFSPDGRTLAISEENSVRLWNLATHRQKGKALDVRTAVDVAFSPDGRVIATTTEDDTVAFWDAATQRRIGETPPSHTAQISAMAFSPDGTTVATASRDNTVRLWNTATRRQIGEPLTGHRGGVTSVAFSPHGKTLVTGSMDRTLRLWDVTSRQQIGDPLEGHGATVTGVGFGPGGKTLTSWSEDDTVRVWDVEPTVDPVRSLCEWARGAFTAEQWRAHVPAGPAFRQPCPKPGPQ</sequence>
<feature type="repeat" description="WD" evidence="3">
    <location>
        <begin position="910"/>
        <end position="951"/>
    </location>
</feature>
<accession>A0A561TGA3</accession>
<dbReference type="SUPFAM" id="SSF52200">
    <property type="entry name" value="Toll/Interleukin receptor TIR domain"/>
    <property type="match status" value="1"/>
</dbReference>
<evidence type="ECO:0000259" key="5">
    <source>
        <dbReference type="Pfam" id="PF13676"/>
    </source>
</evidence>
<keyword evidence="4" id="KW-0812">Transmembrane</keyword>
<feature type="repeat" description="WD" evidence="3">
    <location>
        <begin position="953"/>
        <end position="987"/>
    </location>
</feature>
<comment type="caution">
    <text evidence="6">The sequence shown here is derived from an EMBL/GenBank/DDBJ whole genome shotgun (WGS) entry which is preliminary data.</text>
</comment>
<dbReference type="PROSITE" id="PS50082">
    <property type="entry name" value="WD_REPEATS_2"/>
    <property type="match status" value="9"/>
</dbReference>
<dbReference type="PRINTS" id="PR00320">
    <property type="entry name" value="GPROTEINBRPT"/>
</dbReference>
<keyword evidence="1 3" id="KW-0853">WD repeat</keyword>
<feature type="repeat" description="WD" evidence="3">
    <location>
        <begin position="867"/>
        <end position="908"/>
    </location>
</feature>
<dbReference type="Gene3D" id="3.40.50.10140">
    <property type="entry name" value="Toll/interleukin-1 receptor homology (TIR) domain"/>
    <property type="match status" value="1"/>
</dbReference>
<dbReference type="CDD" id="cd00200">
    <property type="entry name" value="WD40"/>
    <property type="match status" value="2"/>
</dbReference>
<dbReference type="InterPro" id="IPR050349">
    <property type="entry name" value="WD_LIS1/nudF_dynein_reg"/>
</dbReference>
<organism evidence="6 7">
    <name type="scientific">Streptomyces capillispiralis</name>
    <dbReference type="NCBI Taxonomy" id="68182"/>
    <lineage>
        <taxon>Bacteria</taxon>
        <taxon>Bacillati</taxon>
        <taxon>Actinomycetota</taxon>
        <taxon>Actinomycetes</taxon>
        <taxon>Kitasatosporales</taxon>
        <taxon>Streptomycetaceae</taxon>
        <taxon>Streptomyces</taxon>
    </lineage>
</organism>
<feature type="repeat" description="WD" evidence="3">
    <location>
        <begin position="613"/>
        <end position="646"/>
    </location>
</feature>
<evidence type="ECO:0000256" key="2">
    <source>
        <dbReference type="ARBA" id="ARBA00022737"/>
    </source>
</evidence>
<dbReference type="Pfam" id="PF13676">
    <property type="entry name" value="TIR_2"/>
    <property type="match status" value="1"/>
</dbReference>
<dbReference type="SMART" id="SM00320">
    <property type="entry name" value="WD40"/>
    <property type="match status" value="14"/>
</dbReference>
<dbReference type="PANTHER" id="PTHR44129">
    <property type="entry name" value="WD REPEAT-CONTAINING PROTEIN POP1"/>
    <property type="match status" value="1"/>
</dbReference>
<proteinExistence type="predicted"/>
<dbReference type="InterPro" id="IPR020472">
    <property type="entry name" value="WD40_PAC1"/>
</dbReference>
<feature type="repeat" description="WD" evidence="3">
    <location>
        <begin position="656"/>
        <end position="697"/>
    </location>
</feature>
<evidence type="ECO:0000256" key="4">
    <source>
        <dbReference type="SAM" id="Phobius"/>
    </source>
</evidence>
<gene>
    <name evidence="6" type="ORF">FHX78_113106</name>
</gene>
<evidence type="ECO:0000313" key="6">
    <source>
        <dbReference type="EMBL" id="TWF86144.1"/>
    </source>
</evidence>
<dbReference type="Proteomes" id="UP000316603">
    <property type="component" value="Unassembled WGS sequence"/>
</dbReference>
<feature type="repeat" description="WD" evidence="3">
    <location>
        <begin position="398"/>
        <end position="439"/>
    </location>
</feature>
<evidence type="ECO:0000256" key="3">
    <source>
        <dbReference type="PROSITE-ProRule" id="PRU00221"/>
    </source>
</evidence>
<dbReference type="InterPro" id="IPR036322">
    <property type="entry name" value="WD40_repeat_dom_sf"/>
</dbReference>
<keyword evidence="4" id="KW-1133">Transmembrane helix</keyword>
<feature type="domain" description="TIR" evidence="5">
    <location>
        <begin position="126"/>
        <end position="220"/>
    </location>
</feature>
<keyword evidence="7" id="KW-1185">Reference proteome</keyword>
<dbReference type="InterPro" id="IPR000157">
    <property type="entry name" value="TIR_dom"/>
</dbReference>
<dbReference type="InterPro" id="IPR015943">
    <property type="entry name" value="WD40/YVTN_repeat-like_dom_sf"/>
</dbReference>
<feature type="repeat" description="WD" evidence="3">
    <location>
        <begin position="834"/>
        <end position="865"/>
    </location>
</feature>
<dbReference type="SUPFAM" id="SSF50978">
    <property type="entry name" value="WD40 repeat-like"/>
    <property type="match status" value="2"/>
</dbReference>
<evidence type="ECO:0000313" key="7">
    <source>
        <dbReference type="Proteomes" id="UP000316603"/>
    </source>
</evidence>
<reference evidence="6 7" key="1">
    <citation type="submission" date="2019-06" db="EMBL/GenBank/DDBJ databases">
        <title>Sequencing the genomes of 1000 actinobacteria strains.</title>
        <authorList>
            <person name="Klenk H.-P."/>
        </authorList>
    </citation>
    <scope>NUCLEOTIDE SEQUENCE [LARGE SCALE GENOMIC DNA]</scope>
    <source>
        <strain evidence="6 7">DSM 41695</strain>
    </source>
</reference>
<dbReference type="AlphaFoldDB" id="A0A561TGA3"/>
<dbReference type="GO" id="GO:0007165">
    <property type="term" value="P:signal transduction"/>
    <property type="evidence" value="ECO:0007669"/>
    <property type="project" value="InterPro"/>
</dbReference>
<dbReference type="Pfam" id="PF00400">
    <property type="entry name" value="WD40"/>
    <property type="match status" value="14"/>
</dbReference>
<keyword evidence="2" id="KW-0677">Repeat</keyword>
<dbReference type="EMBL" id="VIWV01000001">
    <property type="protein sequence ID" value="TWF86144.1"/>
    <property type="molecule type" value="Genomic_DNA"/>
</dbReference>
<dbReference type="InterPro" id="IPR001680">
    <property type="entry name" value="WD40_rpt"/>
</dbReference>
<keyword evidence="4" id="KW-0472">Membrane</keyword>
<dbReference type="Gene3D" id="2.130.10.10">
    <property type="entry name" value="YVTN repeat-like/Quinoprotein amine dehydrogenase"/>
    <property type="match status" value="5"/>
</dbReference>
<dbReference type="InterPro" id="IPR035897">
    <property type="entry name" value="Toll_tir_struct_dom_sf"/>
</dbReference>
<feature type="transmembrane region" description="Helical" evidence="4">
    <location>
        <begin position="313"/>
        <end position="336"/>
    </location>
</feature>
<protein>
    <submittedName>
        <fullName evidence="6">WD40 repeat protein</fullName>
    </submittedName>
</protein>
<evidence type="ECO:0000256" key="1">
    <source>
        <dbReference type="ARBA" id="ARBA00022574"/>
    </source>
</evidence>
<dbReference type="PROSITE" id="PS00678">
    <property type="entry name" value="WD_REPEATS_1"/>
    <property type="match status" value="4"/>
</dbReference>
<name>A0A561TGA3_9ACTN</name>
<dbReference type="PROSITE" id="PS50294">
    <property type="entry name" value="WD_REPEATS_REGION"/>
    <property type="match status" value="8"/>
</dbReference>
<feature type="repeat" description="WD" evidence="3">
    <location>
        <begin position="570"/>
        <end position="611"/>
    </location>
</feature>
<dbReference type="InterPro" id="IPR019775">
    <property type="entry name" value="WD40_repeat_CS"/>
</dbReference>